<dbReference type="PROSITE" id="PS50076">
    <property type="entry name" value="DNAJ_2"/>
    <property type="match status" value="1"/>
</dbReference>
<evidence type="ECO:0000259" key="4">
    <source>
        <dbReference type="PROSITE" id="PS50076"/>
    </source>
</evidence>
<dbReference type="RefSeq" id="WP_253478223.1">
    <property type="nucleotide sequence ID" value="NZ_JALJXV010000005.1"/>
</dbReference>
<comment type="caution">
    <text evidence="5">The sequence shown here is derived from an EMBL/GenBank/DDBJ whole genome shotgun (WGS) entry which is preliminary data.</text>
</comment>
<evidence type="ECO:0000313" key="5">
    <source>
        <dbReference type="EMBL" id="MCP1675174.1"/>
    </source>
</evidence>
<feature type="domain" description="J" evidence="4">
    <location>
        <begin position="61"/>
        <end position="124"/>
    </location>
</feature>
<keyword evidence="6" id="KW-1185">Reference proteome</keyword>
<reference evidence="5" key="1">
    <citation type="submission" date="2022-03" db="EMBL/GenBank/DDBJ databases">
        <title>Genomic Encyclopedia of Type Strains, Phase III (KMG-III): the genomes of soil and plant-associated and newly described type strains.</title>
        <authorList>
            <person name="Whitman W."/>
        </authorList>
    </citation>
    <scope>NUCLEOTIDE SEQUENCE</scope>
    <source>
        <strain evidence="5">ANL 6-2</strain>
    </source>
</reference>
<evidence type="ECO:0000313" key="6">
    <source>
        <dbReference type="Proteomes" id="UP001205843"/>
    </source>
</evidence>
<feature type="transmembrane region" description="Helical" evidence="3">
    <location>
        <begin position="16"/>
        <end position="43"/>
    </location>
</feature>
<feature type="region of interest" description="Disordered" evidence="2">
    <location>
        <begin position="86"/>
        <end position="106"/>
    </location>
</feature>
<dbReference type="PRINTS" id="PR00625">
    <property type="entry name" value="JDOMAIN"/>
</dbReference>
<dbReference type="SUPFAM" id="SSF46565">
    <property type="entry name" value="Chaperone J-domain"/>
    <property type="match status" value="1"/>
</dbReference>
<dbReference type="Pfam" id="PF00226">
    <property type="entry name" value="DnaJ"/>
    <property type="match status" value="1"/>
</dbReference>
<dbReference type="CDD" id="cd06257">
    <property type="entry name" value="DnaJ"/>
    <property type="match status" value="1"/>
</dbReference>
<sequence length="126" mass="14203">MPAARPEMQRLLRWPLVIGGMVLGYMMGGPIGGFVGLAAGYWLAKQQARPAKPALPDEVRAAYQALGVKPRVSNEGVREAYRRLMNRHHPDKLGPDATADDLDNARRRTLEVREAYERIRRRRGMP</sequence>
<accession>A0AAE3G3W1</accession>
<dbReference type="EMBL" id="JALJXV010000005">
    <property type="protein sequence ID" value="MCP1675174.1"/>
    <property type="molecule type" value="Genomic_DNA"/>
</dbReference>
<dbReference type="Proteomes" id="UP001205843">
    <property type="component" value="Unassembled WGS sequence"/>
</dbReference>
<keyword evidence="3" id="KW-0812">Transmembrane</keyword>
<keyword evidence="3" id="KW-0472">Membrane</keyword>
<protein>
    <submittedName>
        <fullName evidence="5">DnaJ-domain-containing protein 1</fullName>
    </submittedName>
</protein>
<evidence type="ECO:0000256" key="1">
    <source>
        <dbReference type="ARBA" id="ARBA00023186"/>
    </source>
</evidence>
<keyword evidence="1" id="KW-0143">Chaperone</keyword>
<dbReference type="InterPro" id="IPR036869">
    <property type="entry name" value="J_dom_sf"/>
</dbReference>
<evidence type="ECO:0000256" key="2">
    <source>
        <dbReference type="SAM" id="MobiDB-lite"/>
    </source>
</evidence>
<evidence type="ECO:0000256" key="3">
    <source>
        <dbReference type="SAM" id="Phobius"/>
    </source>
</evidence>
<dbReference type="AlphaFoldDB" id="A0AAE3G3W1"/>
<dbReference type="InterPro" id="IPR001623">
    <property type="entry name" value="DnaJ_domain"/>
</dbReference>
<gene>
    <name evidence="5" type="ORF">J2T57_002322</name>
</gene>
<dbReference type="Gene3D" id="1.10.287.110">
    <property type="entry name" value="DnaJ domain"/>
    <property type="match status" value="1"/>
</dbReference>
<organism evidence="5 6">
    <name type="scientific">Natronocella acetinitrilica</name>
    <dbReference type="NCBI Taxonomy" id="414046"/>
    <lineage>
        <taxon>Bacteria</taxon>
        <taxon>Pseudomonadati</taxon>
        <taxon>Pseudomonadota</taxon>
        <taxon>Gammaproteobacteria</taxon>
        <taxon>Chromatiales</taxon>
        <taxon>Ectothiorhodospiraceae</taxon>
        <taxon>Natronocella</taxon>
    </lineage>
</organism>
<name>A0AAE3G3W1_9GAMM</name>
<keyword evidence="3" id="KW-1133">Transmembrane helix</keyword>
<proteinExistence type="predicted"/>
<dbReference type="SMART" id="SM00271">
    <property type="entry name" value="DnaJ"/>
    <property type="match status" value="1"/>
</dbReference>